<dbReference type="Gene3D" id="3.40.50.150">
    <property type="entry name" value="Vaccinia Virus protein VP39"/>
    <property type="match status" value="1"/>
</dbReference>
<comment type="caution">
    <text evidence="9">The sequence shown here is derived from an EMBL/GenBank/DDBJ whole genome shotgun (WGS) entry which is preliminary data.</text>
</comment>
<accession>A0A9N8EI88</accession>
<organism evidence="9 10">
    <name type="scientific">Seminavis robusta</name>
    <dbReference type="NCBI Taxonomy" id="568900"/>
    <lineage>
        <taxon>Eukaryota</taxon>
        <taxon>Sar</taxon>
        <taxon>Stramenopiles</taxon>
        <taxon>Ochrophyta</taxon>
        <taxon>Bacillariophyta</taxon>
        <taxon>Bacillariophyceae</taxon>
        <taxon>Bacillariophycidae</taxon>
        <taxon>Naviculales</taxon>
        <taxon>Naviculaceae</taxon>
        <taxon>Seminavis</taxon>
    </lineage>
</organism>
<dbReference type="InterPro" id="IPR029063">
    <property type="entry name" value="SAM-dependent_MTases_sf"/>
</dbReference>
<comment type="similarity">
    <text evidence="2">Belongs to the methyltransferase superfamily. Trimethylguanosine synthase family.</text>
</comment>
<evidence type="ECO:0000256" key="6">
    <source>
        <dbReference type="ARBA" id="ARBA00049075"/>
    </source>
</evidence>
<evidence type="ECO:0000256" key="2">
    <source>
        <dbReference type="ARBA" id="ARBA00025783"/>
    </source>
</evidence>
<evidence type="ECO:0000256" key="4">
    <source>
        <dbReference type="ARBA" id="ARBA00048740"/>
    </source>
</evidence>
<evidence type="ECO:0000256" key="5">
    <source>
        <dbReference type="ARBA" id="ARBA00048763"/>
    </source>
</evidence>
<name>A0A9N8EI88_9STRA</name>
<dbReference type="InterPro" id="IPR019012">
    <property type="entry name" value="RNA_cap_Gua-N2-MeTrfase"/>
</dbReference>
<evidence type="ECO:0000313" key="9">
    <source>
        <dbReference type="EMBL" id="CAB9522097.1"/>
    </source>
</evidence>
<evidence type="ECO:0000256" key="8">
    <source>
        <dbReference type="SAM" id="MobiDB-lite"/>
    </source>
</evidence>
<feature type="region of interest" description="Disordered" evidence="8">
    <location>
        <begin position="462"/>
        <end position="494"/>
    </location>
</feature>
<comment type="catalytic activity">
    <reaction evidence="4">
        <text>a 5'-end (N(7)-methyl 5'-triphosphoguanosine)-ribonucleoside in snoRNA + S-adenosyl-L-methionine = a 5'-end (N(2),N(7)-dimethyl 5'-triphosphoguanosine)-ribonucleoside in snoRNA + S-adenosyl-L-homocysteine + H(+)</text>
        <dbReference type="Rhea" id="RHEA:78475"/>
        <dbReference type="Rhea" id="RHEA-COMP:19086"/>
        <dbReference type="Rhea" id="RHEA-COMP:19088"/>
        <dbReference type="ChEBI" id="CHEBI:15378"/>
        <dbReference type="ChEBI" id="CHEBI:57856"/>
        <dbReference type="ChEBI" id="CHEBI:59789"/>
        <dbReference type="ChEBI" id="CHEBI:156461"/>
        <dbReference type="ChEBI" id="CHEBI:172880"/>
    </reaction>
    <physiologicalReaction direction="left-to-right" evidence="4">
        <dbReference type="Rhea" id="RHEA:78476"/>
    </physiologicalReaction>
</comment>
<dbReference type="PANTHER" id="PTHR14741:SF32">
    <property type="entry name" value="TRIMETHYLGUANOSINE SYNTHASE"/>
    <property type="match status" value="1"/>
</dbReference>
<protein>
    <recommendedName>
        <fullName evidence="1">Trimethylguanosine synthase</fullName>
    </recommendedName>
    <alternativeName>
        <fullName evidence="7">Cap-specific guanine-N(2) methyltransferase</fullName>
    </alternativeName>
</protein>
<dbReference type="AlphaFoldDB" id="A0A9N8EI88"/>
<dbReference type="Proteomes" id="UP001153069">
    <property type="component" value="Unassembled WGS sequence"/>
</dbReference>
<feature type="compositionally biased region" description="Basic and acidic residues" evidence="8">
    <location>
        <begin position="481"/>
        <end position="492"/>
    </location>
</feature>
<dbReference type="EMBL" id="CAICTM010001265">
    <property type="protein sequence ID" value="CAB9522097.1"/>
    <property type="molecule type" value="Genomic_DNA"/>
</dbReference>
<evidence type="ECO:0000313" key="10">
    <source>
        <dbReference type="Proteomes" id="UP001153069"/>
    </source>
</evidence>
<reference evidence="9" key="1">
    <citation type="submission" date="2020-06" db="EMBL/GenBank/DDBJ databases">
        <authorList>
            <consortium name="Plant Systems Biology data submission"/>
        </authorList>
    </citation>
    <scope>NUCLEOTIDE SEQUENCE</scope>
    <source>
        <strain evidence="9">D6</strain>
    </source>
</reference>
<dbReference type="SUPFAM" id="SSF53335">
    <property type="entry name" value="S-adenosyl-L-methionine-dependent methyltransferases"/>
    <property type="match status" value="1"/>
</dbReference>
<gene>
    <name evidence="9" type="ORF">SEMRO_1267_G257670.1</name>
</gene>
<comment type="catalytic activity">
    <reaction evidence="5">
        <text>a 5'-end (N(2),N(7)-dimethyl 5'-triphosphoguanosine)-ribonucleoside in snRNA + S-adenosyl-L-methionine = a 5'-end (N(2),N(2),N(7)-trimethyl 5'-triphosphoguanosine)-ribonucleoside in snRNA + S-adenosyl-L-homocysteine + H(+)</text>
        <dbReference type="Rhea" id="RHEA:78479"/>
        <dbReference type="Rhea" id="RHEA-COMP:19087"/>
        <dbReference type="Rhea" id="RHEA-COMP:19089"/>
        <dbReference type="ChEBI" id="CHEBI:15378"/>
        <dbReference type="ChEBI" id="CHEBI:57856"/>
        <dbReference type="ChEBI" id="CHEBI:59789"/>
        <dbReference type="ChEBI" id="CHEBI:167623"/>
        <dbReference type="ChEBI" id="CHEBI:172880"/>
    </reaction>
    <physiologicalReaction direction="left-to-right" evidence="5">
        <dbReference type="Rhea" id="RHEA:78480"/>
    </physiologicalReaction>
</comment>
<dbReference type="GO" id="GO:0036261">
    <property type="term" value="P:7-methylguanosine cap hypermethylation"/>
    <property type="evidence" value="ECO:0007669"/>
    <property type="project" value="InterPro"/>
</dbReference>
<comment type="catalytic activity">
    <reaction evidence="3">
        <text>a 5'-end (N(2),N(7)-dimethyl 5'-triphosphoguanosine)-ribonucleoside in snoRNA + S-adenosyl-L-methionine = a 5'-end (N(2),N(2),N(7)-trimethyl 5'-triphosphoguanosine)-ribonucleoside in snoRNA + S-adenosyl-L-homocysteine + H(+)</text>
        <dbReference type="Rhea" id="RHEA:78507"/>
        <dbReference type="Rhea" id="RHEA-COMP:19088"/>
        <dbReference type="Rhea" id="RHEA-COMP:19090"/>
        <dbReference type="ChEBI" id="CHEBI:15378"/>
        <dbReference type="ChEBI" id="CHEBI:57856"/>
        <dbReference type="ChEBI" id="CHEBI:59789"/>
        <dbReference type="ChEBI" id="CHEBI:167623"/>
        <dbReference type="ChEBI" id="CHEBI:172880"/>
    </reaction>
    <physiologicalReaction direction="left-to-right" evidence="3">
        <dbReference type="Rhea" id="RHEA:78508"/>
    </physiologicalReaction>
</comment>
<dbReference type="PANTHER" id="PTHR14741">
    <property type="entry name" value="S-ADENOSYLMETHIONINE-DEPENDENT METHYLTRANSFERASE RELATED"/>
    <property type="match status" value="1"/>
</dbReference>
<evidence type="ECO:0000256" key="7">
    <source>
        <dbReference type="ARBA" id="ARBA00049790"/>
    </source>
</evidence>
<sequence length="652" mass="74178">MSNNNGNISTTTTSVTTTIIQGVPLRRHNPHVVTLDADKVLRLLELLSTEIAKDGGATVVVSIKDWYGLKPKIEQLLGKRMKLLQFLERHPKIFRVDRNELPHVVHLLSHEHVVVPDVAATGMSDDDDDDDNHNKQQKALVEQICYVLRRRNARLSRRRQQQEKLSVTPQHEDRPQVNIPWLLSQVSTLFHLYLRNHKTDGTFFYRTLYATHDDVQLPGSKPWQELVFSEFYNFLRQEEQRPNSSIRIVQETVQYGHNQNNDNGESTTTTQKPRVVLVEDMDHEEGNDTTERLDEFDVARVAEALFLAIQVDGATHIAVSLLLHRYAELKHSLGGRNLATIVQQYPQEFPGIEIYSYLGETFVKNTLVLERNTDDNNNNNGNKFHARRRMDVDGATGLFSVASGKWGTAIMTGMKEAILQLQRKRQTLDDTASTSSNNNLHVSLAVDLTASVGGMTLAMARRFPPKQQRQEPDDAAGDVNVNRDDDEKDTKSHTLTSATKIIAVEIDPQRAQLCQQNMEKFGYSQEDIEVWNMDAMEAIPKLPLQSVCNNDIAMAVIDPPWGGVHYRLEKNPTFQMGPWLLQDVVEKLALHFQQQQQQSLLLVGLRMPVFFDVDQFSATLQERNLVFQRELVRKLGFQLVVVFSFRSSATSS</sequence>
<keyword evidence="10" id="KW-1185">Reference proteome</keyword>
<comment type="catalytic activity">
    <reaction evidence="6">
        <text>a 5'-end (N(7)-methyl 5'-triphosphoguanosine)-ribonucleoside in snRNA + S-adenosyl-L-methionine = a 5'-end (N(2),N(7)-dimethyl 5'-triphosphoguanosine)-ribonucleoside in snRNA + S-adenosyl-L-homocysteine + H(+)</text>
        <dbReference type="Rhea" id="RHEA:78471"/>
        <dbReference type="Rhea" id="RHEA-COMP:19085"/>
        <dbReference type="Rhea" id="RHEA-COMP:19087"/>
        <dbReference type="ChEBI" id="CHEBI:15378"/>
        <dbReference type="ChEBI" id="CHEBI:57856"/>
        <dbReference type="ChEBI" id="CHEBI:59789"/>
        <dbReference type="ChEBI" id="CHEBI:156461"/>
        <dbReference type="ChEBI" id="CHEBI:172880"/>
    </reaction>
    <physiologicalReaction direction="left-to-right" evidence="6">
        <dbReference type="Rhea" id="RHEA:78472"/>
    </physiologicalReaction>
</comment>
<dbReference type="OrthoDB" id="46901at2759"/>
<dbReference type="Pfam" id="PF09445">
    <property type="entry name" value="Methyltransf_15"/>
    <property type="match status" value="1"/>
</dbReference>
<evidence type="ECO:0000256" key="3">
    <source>
        <dbReference type="ARBA" id="ARBA00047418"/>
    </source>
</evidence>
<evidence type="ECO:0000256" key="1">
    <source>
        <dbReference type="ARBA" id="ARBA00018517"/>
    </source>
</evidence>
<proteinExistence type="inferred from homology"/>
<dbReference type="GO" id="GO:0008168">
    <property type="term" value="F:methyltransferase activity"/>
    <property type="evidence" value="ECO:0007669"/>
    <property type="project" value="InterPro"/>
</dbReference>